<gene>
    <name evidence="1" type="ORF">JJB47_11535</name>
</gene>
<sequence length="348" mass="39128">MPIKRMTIDEKLKNLGVRVFENKMLIQKVGEEEVNVDEKDFLDICEKTWGHGMPSTENLERFNKLIVETAETIAEPKITKILNLLSQYKKVDIDAVVMYDIPKTAKGKILYAANGSGVDLVRIGAEDTKKMAKRTTFAYGAYYEITSFLADPKQGFKDAVTLLANAKIEKFFELMFACMKESIKNAEIPTNNTKEGSGLKLADFQKVENTMIRLGGGRPLFVADTALINHFADQIPTTQASLLTDEVKDMLREDLVPSKISKSIAMTFPNPWIDDKNSKVKFSVKQGFMFPSNAKGKPFGITEYGNRREYSKVDTETERVELTVKFDADVTLLNGRYLGVIEDDSITL</sequence>
<proteinExistence type="predicted"/>
<protein>
    <submittedName>
        <fullName evidence="1">Uncharacterized protein</fullName>
    </submittedName>
</protein>
<dbReference type="Proteomes" id="UP000668068">
    <property type="component" value="Unassembled WGS sequence"/>
</dbReference>
<evidence type="ECO:0000313" key="1">
    <source>
        <dbReference type="EMBL" id="MBO3359402.1"/>
    </source>
</evidence>
<evidence type="ECO:0000313" key="2">
    <source>
        <dbReference type="Proteomes" id="UP000668068"/>
    </source>
</evidence>
<organism evidence="1 2">
    <name type="scientific">Clostridium perfringens</name>
    <dbReference type="NCBI Taxonomy" id="1502"/>
    <lineage>
        <taxon>Bacteria</taxon>
        <taxon>Bacillati</taxon>
        <taxon>Bacillota</taxon>
        <taxon>Clostridia</taxon>
        <taxon>Eubacteriales</taxon>
        <taxon>Clostridiaceae</taxon>
        <taxon>Clostridium</taxon>
    </lineage>
</organism>
<reference evidence="1" key="1">
    <citation type="submission" date="2020-12" db="EMBL/GenBank/DDBJ databases">
        <title>Comparative genomics of Clostridium perfringens reveals patterns of host-associated phylogenetic clades and virulence factors.</title>
        <authorList>
            <person name="Smith A.H."/>
            <person name="Geier R."/>
        </authorList>
    </citation>
    <scope>NUCLEOTIDE SEQUENCE</scope>
    <source>
        <strain evidence="1">CHD30677R</strain>
    </source>
</reference>
<name>A0AAW4IXT3_CLOPF</name>
<dbReference type="AlphaFoldDB" id="A0AAW4IXT3"/>
<comment type="caution">
    <text evidence="1">The sequence shown here is derived from an EMBL/GenBank/DDBJ whole genome shotgun (WGS) entry which is preliminary data.</text>
</comment>
<dbReference type="RefSeq" id="WP_208340953.1">
    <property type="nucleotide sequence ID" value="NZ_JAENQO010000007.1"/>
</dbReference>
<accession>A0AAW4IXT3</accession>
<dbReference type="EMBL" id="JAENQP010000007">
    <property type="protein sequence ID" value="MBO3359402.1"/>
    <property type="molecule type" value="Genomic_DNA"/>
</dbReference>